<dbReference type="Proteomes" id="UP000091897">
    <property type="component" value="Chromosome"/>
</dbReference>
<feature type="domain" description="GST N-terminal" evidence="1">
    <location>
        <begin position="2"/>
        <end position="82"/>
    </location>
</feature>
<evidence type="ECO:0000313" key="5">
    <source>
        <dbReference type="Proteomes" id="UP000092213"/>
    </source>
</evidence>
<evidence type="ECO:0000313" key="4">
    <source>
        <dbReference type="Proteomes" id="UP000091897"/>
    </source>
</evidence>
<dbReference type="Proteomes" id="UP000092213">
    <property type="component" value="Chromosome"/>
</dbReference>
<dbReference type="InterPro" id="IPR036249">
    <property type="entry name" value="Thioredoxin-like_sf"/>
</dbReference>
<dbReference type="PROSITE" id="PS50404">
    <property type="entry name" value="GST_NTER"/>
    <property type="match status" value="1"/>
</dbReference>
<dbReference type="GO" id="GO:0006749">
    <property type="term" value="P:glutathione metabolic process"/>
    <property type="evidence" value="ECO:0007669"/>
    <property type="project" value="TreeGrafter"/>
</dbReference>
<dbReference type="Pfam" id="PF13410">
    <property type="entry name" value="GST_C_2"/>
    <property type="match status" value="1"/>
</dbReference>
<organism evidence="3 5">
    <name type="scientific">Bordetella bronchialis</name>
    <dbReference type="NCBI Taxonomy" id="463025"/>
    <lineage>
        <taxon>Bacteria</taxon>
        <taxon>Pseudomonadati</taxon>
        <taxon>Pseudomonadota</taxon>
        <taxon>Betaproteobacteria</taxon>
        <taxon>Burkholderiales</taxon>
        <taxon>Alcaligenaceae</taxon>
        <taxon>Bordetella</taxon>
    </lineage>
</organism>
<dbReference type="EMBL" id="CP016170">
    <property type="protein sequence ID" value="ANN69185.1"/>
    <property type="molecule type" value="Genomic_DNA"/>
</dbReference>
<proteinExistence type="predicted"/>
<dbReference type="Gene3D" id="3.40.30.10">
    <property type="entry name" value="Glutaredoxin"/>
    <property type="match status" value="1"/>
</dbReference>
<dbReference type="SUPFAM" id="SSF47616">
    <property type="entry name" value="GST C-terminal domain-like"/>
    <property type="match status" value="1"/>
</dbReference>
<keyword evidence="3" id="KW-0808">Transferase</keyword>
<protein>
    <submittedName>
        <fullName evidence="3">Glutathione S-transferase</fullName>
    </submittedName>
</protein>
<reference evidence="4 5" key="1">
    <citation type="submission" date="2016-06" db="EMBL/GenBank/DDBJ databases">
        <title>Complete genome sequences of Bordetella bronchialis and Bordetella flabilis.</title>
        <authorList>
            <person name="LiPuma J.J."/>
            <person name="Spilker T."/>
        </authorList>
    </citation>
    <scope>NUCLEOTIDE SEQUENCE [LARGE SCALE GENOMIC DNA]</scope>
    <source>
        <strain evidence="3 5">AU17976</strain>
        <strain evidence="2 4">AU3182</strain>
    </source>
</reference>
<dbReference type="GO" id="GO:0016034">
    <property type="term" value="F:maleylacetoacetate isomerase activity"/>
    <property type="evidence" value="ECO:0007669"/>
    <property type="project" value="TreeGrafter"/>
</dbReference>
<dbReference type="SFLD" id="SFLDS00019">
    <property type="entry name" value="Glutathione_Transferase_(cytos"/>
    <property type="match status" value="1"/>
</dbReference>
<dbReference type="PANTHER" id="PTHR42673:SF4">
    <property type="entry name" value="MALEYLACETOACETATE ISOMERASE"/>
    <property type="match status" value="1"/>
</dbReference>
<dbReference type="SUPFAM" id="SSF52833">
    <property type="entry name" value="Thioredoxin-like"/>
    <property type="match status" value="1"/>
</dbReference>
<keyword evidence="4" id="KW-1185">Reference proteome</keyword>
<dbReference type="OrthoDB" id="9799538at2"/>
<dbReference type="GO" id="GO:0004364">
    <property type="term" value="F:glutathione transferase activity"/>
    <property type="evidence" value="ECO:0007669"/>
    <property type="project" value="TreeGrafter"/>
</dbReference>
<name>A0A193G2V0_9BORD</name>
<dbReference type="KEGG" id="bbro:BAU06_25340"/>
<dbReference type="InterPro" id="IPR004045">
    <property type="entry name" value="Glutathione_S-Trfase_N"/>
</dbReference>
<dbReference type="PANTHER" id="PTHR42673">
    <property type="entry name" value="MALEYLACETOACETATE ISOMERASE"/>
    <property type="match status" value="1"/>
</dbReference>
<dbReference type="GO" id="GO:0006559">
    <property type="term" value="P:L-phenylalanine catabolic process"/>
    <property type="evidence" value="ECO:0007669"/>
    <property type="project" value="TreeGrafter"/>
</dbReference>
<dbReference type="Gene3D" id="1.20.1050.10">
    <property type="match status" value="1"/>
</dbReference>
<dbReference type="RefSeq" id="WP_066357256.1">
    <property type="nucleotide sequence ID" value="NZ_CBCSFJ010000041.1"/>
</dbReference>
<gene>
    <name evidence="2" type="ORF">BAU06_25340</name>
    <name evidence="3" type="ORF">BAU08_25920</name>
</gene>
<dbReference type="Pfam" id="PF13409">
    <property type="entry name" value="GST_N_2"/>
    <property type="match status" value="1"/>
</dbReference>
<dbReference type="InterPro" id="IPR040079">
    <property type="entry name" value="Glutathione_S-Trfase"/>
</dbReference>
<dbReference type="CDD" id="cd03194">
    <property type="entry name" value="GST_C_3"/>
    <property type="match status" value="1"/>
</dbReference>
<dbReference type="CDD" id="cd03043">
    <property type="entry name" value="GST_N_1"/>
    <property type="match status" value="1"/>
</dbReference>
<sequence length="221" mass="24484">MYTLLIANKNYSSWSLRPWLAMSVAGIPFKEEKLTLFTPEFTARLAPLTPAGTVPVLLHGDFAVWDSLAICEYIAERHPQARLWPTDAQARARARSLAAQMHSGFSDLRNVLPMNIEALLPGIDISPAAQQDISRVQAIWQDTRAEYGQGGPFLFGGFTIADAFFAPVVSRFITYGVPAAAGPVREYMDAVLSLPAMQAWMREAKAEGIFLPPDEPYRTQR</sequence>
<accession>A0A193G2V0</accession>
<dbReference type="STRING" id="463025.BAU08_25920"/>
<evidence type="ECO:0000259" key="1">
    <source>
        <dbReference type="PROSITE" id="PS50404"/>
    </source>
</evidence>
<dbReference type="EMBL" id="CP016171">
    <property type="protein sequence ID" value="ANN74337.1"/>
    <property type="molecule type" value="Genomic_DNA"/>
</dbReference>
<dbReference type="AlphaFoldDB" id="A0A193G2V0"/>
<dbReference type="InterPro" id="IPR036282">
    <property type="entry name" value="Glutathione-S-Trfase_C_sf"/>
</dbReference>
<evidence type="ECO:0000313" key="3">
    <source>
        <dbReference type="EMBL" id="ANN74337.1"/>
    </source>
</evidence>
<evidence type="ECO:0000313" key="2">
    <source>
        <dbReference type="EMBL" id="ANN69185.1"/>
    </source>
</evidence>